<evidence type="ECO:0000313" key="4">
    <source>
        <dbReference type="EMBL" id="CAG9185401.1"/>
    </source>
</evidence>
<keyword evidence="5" id="KW-1185">Reference proteome</keyword>
<evidence type="ECO:0000256" key="1">
    <source>
        <dbReference type="ARBA" id="ARBA00022723"/>
    </source>
</evidence>
<protein>
    <submittedName>
        <fullName evidence="4">Type IV pilus biogenesis factor PilY1</fullName>
    </submittedName>
</protein>
<sequence length="231" mass="24355">MVYDTNLTIQAAYAGDLKGRLWKFDLSDTNPTAWAARMGTTQGVPLFTAVDGVNKTPVAQPITAAPTALINPKDPKKGFLLTFGSGRFDDTAASGATGYNSVYGVSDDQATSATRGDLQPQTLTSGTMTVDGVSRTVYTLSGNAVDYTKQKGWVIDLLTQGERIVVKPKVDAERLVITTLTPSTDECVGGISSNLLDFSALNGSALNYSVLDVNSDGKIDASDKVTNSSNK</sequence>
<keyword evidence="1" id="KW-0479">Metal-binding</keyword>
<accession>A0ABM8XYM2</accession>
<dbReference type="EMBL" id="CAJZAF010000042">
    <property type="protein sequence ID" value="CAG9185401.1"/>
    <property type="molecule type" value="Genomic_DNA"/>
</dbReference>
<keyword evidence="2" id="KW-0106">Calcium</keyword>
<reference evidence="4 5" key="1">
    <citation type="submission" date="2021-08" db="EMBL/GenBank/DDBJ databases">
        <authorList>
            <person name="Peeters C."/>
        </authorList>
    </citation>
    <scope>NUCLEOTIDE SEQUENCE [LARGE SCALE GENOMIC DNA]</scope>
    <source>
        <strain evidence="4 5">LMG 23994</strain>
    </source>
</reference>
<evidence type="ECO:0000256" key="2">
    <source>
        <dbReference type="ARBA" id="ARBA00022837"/>
    </source>
</evidence>
<evidence type="ECO:0000259" key="3">
    <source>
        <dbReference type="Pfam" id="PF05567"/>
    </source>
</evidence>
<name>A0ABM8XYM2_9BURK</name>
<dbReference type="InterPro" id="IPR008707">
    <property type="entry name" value="B-propeller_PilY1"/>
</dbReference>
<gene>
    <name evidence="4" type="primary">pilY1</name>
    <name evidence="4" type="ORF">LMG23994_05715</name>
</gene>
<proteinExistence type="predicted"/>
<comment type="caution">
    <text evidence="4">The sequence shown here is derived from an EMBL/GenBank/DDBJ whole genome shotgun (WGS) entry which is preliminary data.</text>
</comment>
<organism evidence="4 5">
    <name type="scientific">Cupriavidus pinatubonensis</name>
    <dbReference type="NCBI Taxonomy" id="248026"/>
    <lineage>
        <taxon>Bacteria</taxon>
        <taxon>Pseudomonadati</taxon>
        <taxon>Pseudomonadota</taxon>
        <taxon>Betaproteobacteria</taxon>
        <taxon>Burkholderiales</taxon>
        <taxon>Burkholderiaceae</taxon>
        <taxon>Cupriavidus</taxon>
    </lineage>
</organism>
<dbReference type="Proteomes" id="UP000701702">
    <property type="component" value="Unassembled WGS sequence"/>
</dbReference>
<evidence type="ECO:0000313" key="5">
    <source>
        <dbReference type="Proteomes" id="UP000701702"/>
    </source>
</evidence>
<feature type="domain" description="PilY1 beta-propeller" evidence="3">
    <location>
        <begin position="7"/>
        <end position="125"/>
    </location>
</feature>
<dbReference type="Pfam" id="PF05567">
    <property type="entry name" value="T4P_PilY1"/>
    <property type="match status" value="1"/>
</dbReference>